<feature type="coiled-coil region" evidence="1">
    <location>
        <begin position="620"/>
        <end position="675"/>
    </location>
</feature>
<reference evidence="2" key="1">
    <citation type="submission" date="2023-07" db="EMBL/GenBank/DDBJ databases">
        <title>Chromosome-level genome assembly of Artemia franciscana.</title>
        <authorList>
            <person name="Jo E."/>
        </authorList>
    </citation>
    <scope>NUCLEOTIDE SEQUENCE</scope>
    <source>
        <tissue evidence="2">Whole body</tissue>
    </source>
</reference>
<evidence type="ECO:0000313" key="2">
    <source>
        <dbReference type="EMBL" id="KAK2712376.1"/>
    </source>
</evidence>
<proteinExistence type="predicted"/>
<evidence type="ECO:0000313" key="3">
    <source>
        <dbReference type="Proteomes" id="UP001187531"/>
    </source>
</evidence>
<dbReference type="Proteomes" id="UP001187531">
    <property type="component" value="Unassembled WGS sequence"/>
</dbReference>
<evidence type="ECO:0008006" key="4">
    <source>
        <dbReference type="Google" id="ProtNLM"/>
    </source>
</evidence>
<feature type="coiled-coil region" evidence="1">
    <location>
        <begin position="531"/>
        <end position="558"/>
    </location>
</feature>
<sequence length="680" mass="78078">MDIVIDLCKSIQSKNTALIQEALKNAENLFTKNTDLKTIRDVQGILFPSLVHIVTGNFEKCVKVSCLKVIKVVTLLKYCGISREVEILCEHLLLYVIYQEEDLEIPALSILMNILQNEQLLKSLETRFRDFLRFEEAVRERGIDDSFSFLYTDILILLYNHTGSKLHPSLSSKKLHQIKVGLEERSQNIIEAIIDLFEASPQFMKTAKSDSQLKKEALEYCCLPKMKLENCLKLLEVDFFSPRDALELLESFPAKRETKITRFLMLELVTKKEPGLMDADLIKSIVSEFESDATIQEYIGLASLLTALAEQETLQPILKEKLPVKSISSLLQRMLEDYSSHQLDEGLCNVIISLILLVATMSEGSALFYSEFSKLMTERKIMDALACGLLVGGSRIKYAVLKITSFPGFQREEFCLKFEEKQSIVTGRTCADSQNPSLSTFLYSPELRDINMILDHVKEKISTHPSASELSDIYELRLNSLERHIKYLEEFLEESTATNRMLLKKEKEISSRQLEKLVCMQNRLMIKEGEFKSVEERLTETIDRLTELEEKKEEVQKISMKEISFLRNQVSHLTDMLALKEEGLTRALAEVNSLSGEVVTVTKNEEKKRQKLERAFSEEKTSLSSKLEELTKDLQTEREKNSQLTIERLNLLEKAKTSEEELVSLRRLKQVLSEQLNFRS</sequence>
<dbReference type="EMBL" id="JAVRJZ010000015">
    <property type="protein sequence ID" value="KAK2712376.1"/>
    <property type="molecule type" value="Genomic_DNA"/>
</dbReference>
<name>A0AA88L4F3_ARTSF</name>
<protein>
    <recommendedName>
        <fullName evidence="4">Protein CIP2A</fullName>
    </recommendedName>
</protein>
<evidence type="ECO:0000256" key="1">
    <source>
        <dbReference type="SAM" id="Coils"/>
    </source>
</evidence>
<gene>
    <name evidence="2" type="ORF">QYM36_011154</name>
</gene>
<keyword evidence="1" id="KW-0175">Coiled coil</keyword>
<keyword evidence="3" id="KW-1185">Reference proteome</keyword>
<comment type="caution">
    <text evidence="2">The sequence shown here is derived from an EMBL/GenBank/DDBJ whole genome shotgun (WGS) entry which is preliminary data.</text>
</comment>
<organism evidence="2 3">
    <name type="scientific">Artemia franciscana</name>
    <name type="common">Brine shrimp</name>
    <name type="synonym">Artemia sanfranciscana</name>
    <dbReference type="NCBI Taxonomy" id="6661"/>
    <lineage>
        <taxon>Eukaryota</taxon>
        <taxon>Metazoa</taxon>
        <taxon>Ecdysozoa</taxon>
        <taxon>Arthropoda</taxon>
        <taxon>Crustacea</taxon>
        <taxon>Branchiopoda</taxon>
        <taxon>Anostraca</taxon>
        <taxon>Artemiidae</taxon>
        <taxon>Artemia</taxon>
    </lineage>
</organism>
<dbReference type="AlphaFoldDB" id="A0AA88L4F3"/>
<accession>A0AA88L4F3</accession>